<evidence type="ECO:0000259" key="3">
    <source>
        <dbReference type="Pfam" id="PF13439"/>
    </source>
</evidence>
<keyword evidence="5" id="KW-1185">Reference proteome</keyword>
<evidence type="ECO:0000313" key="5">
    <source>
        <dbReference type="Proteomes" id="UP001217178"/>
    </source>
</evidence>
<name>A0ABT5LC07_9GAMM</name>
<keyword evidence="2" id="KW-0808">Transferase</keyword>
<dbReference type="Pfam" id="PF13439">
    <property type="entry name" value="Glyco_transf_4"/>
    <property type="match status" value="1"/>
</dbReference>
<reference evidence="4 5" key="1">
    <citation type="submission" date="2023-02" db="EMBL/GenBank/DDBJ databases">
        <title>Entomopathogenic bacteria.</title>
        <authorList>
            <person name="Machado R.A."/>
        </authorList>
    </citation>
    <scope>NUCLEOTIDE SEQUENCE [LARGE SCALE GENOMIC DNA]</scope>
    <source>
        <strain evidence="4 5">XENO-10</strain>
    </source>
</reference>
<evidence type="ECO:0000256" key="1">
    <source>
        <dbReference type="ARBA" id="ARBA00022676"/>
    </source>
</evidence>
<sequence length="392" mass="45354">MKIAYIDPYPVPDYRVASLQILQNVDAFARQGHSVYLITPKGQSQVEDILGRSLPPSVDLIALHNIRRKWYFPLNTQKLFYLQVSRWLKEHQVDALFTRNLKMANYLLHNHPDIPHFFESHEVFSQSFKESHDLLNRKNQRKYHKLREMEQQVYDSSKVIFALTSLLREDIYKQYSITTPIVVASDGVDMLAVELAKQTLSNSDLKSTFPKKVLYLGSLHRWKGVPTVMKAMSYLDNIELNIAGGTTEQIERLQQIAEQIGVRDKVNFLGFIQPRKRFQVIADSDICVLPLTKTSIGSRYTSPLKLFEYMAMGKPVVISDFPSIRDAVDENAVNFADSENAESFAEQIQWLINHPDEMMAKVDHSQRLVTERFNWDQRAKLIMTVISDKLFQ</sequence>
<evidence type="ECO:0000313" key="4">
    <source>
        <dbReference type="EMBL" id="MDC9588611.1"/>
    </source>
</evidence>
<evidence type="ECO:0000256" key="2">
    <source>
        <dbReference type="ARBA" id="ARBA00022679"/>
    </source>
</evidence>
<dbReference type="PANTHER" id="PTHR12526:SF629">
    <property type="entry name" value="TEICHURONIC ACID BIOSYNTHESIS GLYCOSYLTRANSFERASE TUAH-RELATED"/>
    <property type="match status" value="1"/>
</dbReference>
<protein>
    <submittedName>
        <fullName evidence="4">Glycosyltransferase family 4 protein</fullName>
    </submittedName>
</protein>
<dbReference type="SUPFAM" id="SSF53756">
    <property type="entry name" value="UDP-Glycosyltransferase/glycogen phosphorylase"/>
    <property type="match status" value="1"/>
</dbReference>
<organism evidence="4 5">
    <name type="scientific">Xenorhabdus yunnanensis</name>
    <dbReference type="NCBI Taxonomy" id="3025878"/>
    <lineage>
        <taxon>Bacteria</taxon>
        <taxon>Pseudomonadati</taxon>
        <taxon>Pseudomonadota</taxon>
        <taxon>Gammaproteobacteria</taxon>
        <taxon>Enterobacterales</taxon>
        <taxon>Morganellaceae</taxon>
        <taxon>Xenorhabdus</taxon>
    </lineage>
</organism>
<dbReference type="Gene3D" id="3.40.50.2000">
    <property type="entry name" value="Glycogen Phosphorylase B"/>
    <property type="match status" value="2"/>
</dbReference>
<dbReference type="EMBL" id="JAQRFI010000007">
    <property type="protein sequence ID" value="MDC9588611.1"/>
    <property type="molecule type" value="Genomic_DNA"/>
</dbReference>
<dbReference type="Proteomes" id="UP001217178">
    <property type="component" value="Unassembled WGS sequence"/>
</dbReference>
<dbReference type="CDD" id="cd03794">
    <property type="entry name" value="GT4_WbuB-like"/>
    <property type="match status" value="1"/>
</dbReference>
<keyword evidence="1" id="KW-0328">Glycosyltransferase</keyword>
<gene>
    <name evidence="4" type="ORF">PSI23_04615</name>
</gene>
<dbReference type="PANTHER" id="PTHR12526">
    <property type="entry name" value="GLYCOSYLTRANSFERASE"/>
    <property type="match status" value="1"/>
</dbReference>
<comment type="caution">
    <text evidence="4">The sequence shown here is derived from an EMBL/GenBank/DDBJ whole genome shotgun (WGS) entry which is preliminary data.</text>
</comment>
<dbReference type="InterPro" id="IPR028098">
    <property type="entry name" value="Glyco_trans_4-like_N"/>
</dbReference>
<proteinExistence type="predicted"/>
<feature type="domain" description="Glycosyltransferase subfamily 4-like N-terminal" evidence="3">
    <location>
        <begin position="25"/>
        <end position="189"/>
    </location>
</feature>
<accession>A0ABT5LC07</accession>
<dbReference type="RefSeq" id="WP_273553973.1">
    <property type="nucleotide sequence ID" value="NZ_JAQRFI010000007.1"/>
</dbReference>
<dbReference type="Pfam" id="PF13692">
    <property type="entry name" value="Glyco_trans_1_4"/>
    <property type="match status" value="1"/>
</dbReference>